<protein>
    <submittedName>
        <fullName evidence="16">Potassium voltage-gated channel subfamily D member 3</fullName>
    </submittedName>
</protein>
<evidence type="ECO:0000313" key="14">
    <source>
        <dbReference type="EMBL" id="GLD55812.1"/>
    </source>
</evidence>
<dbReference type="EMBL" id="BRZM01004328">
    <property type="protein sequence ID" value="GLD56418.1"/>
    <property type="molecule type" value="Genomic_DNA"/>
</dbReference>
<dbReference type="PANTHER" id="PTHR11537">
    <property type="entry name" value="VOLTAGE-GATED POTASSIUM CHANNEL"/>
    <property type="match status" value="1"/>
</dbReference>
<accession>A0AAD3MN67</accession>
<evidence type="ECO:0000313" key="16">
    <source>
        <dbReference type="EMBL" id="GLD56434.1"/>
    </source>
</evidence>
<evidence type="ECO:0000256" key="8">
    <source>
        <dbReference type="ARBA" id="ARBA00023065"/>
    </source>
</evidence>
<keyword evidence="4 11" id="KW-0812">Transmembrane</keyword>
<evidence type="ECO:0000256" key="3">
    <source>
        <dbReference type="ARBA" id="ARBA00022538"/>
    </source>
</evidence>
<dbReference type="Gene3D" id="1.10.287.70">
    <property type="match status" value="1"/>
</dbReference>
<dbReference type="GO" id="GO:0043197">
    <property type="term" value="C:dendritic spine"/>
    <property type="evidence" value="ECO:0007669"/>
    <property type="project" value="TreeGrafter"/>
</dbReference>
<dbReference type="GO" id="GO:0008076">
    <property type="term" value="C:voltage-gated potassium channel complex"/>
    <property type="evidence" value="ECO:0007669"/>
    <property type="project" value="InterPro"/>
</dbReference>
<evidence type="ECO:0000256" key="5">
    <source>
        <dbReference type="ARBA" id="ARBA00022826"/>
    </source>
</evidence>
<evidence type="ECO:0000256" key="2">
    <source>
        <dbReference type="ARBA" id="ARBA00022448"/>
    </source>
</evidence>
<feature type="domain" description="Ion transport" evidence="12">
    <location>
        <begin position="2"/>
        <end position="41"/>
    </location>
</feature>
<evidence type="ECO:0000259" key="12">
    <source>
        <dbReference type="Pfam" id="PF00520"/>
    </source>
</evidence>
<keyword evidence="8" id="KW-0406">Ion transport</keyword>
<keyword evidence="3" id="KW-0633">Potassium transport</keyword>
<evidence type="ECO:0000256" key="1">
    <source>
        <dbReference type="ARBA" id="ARBA00004141"/>
    </source>
</evidence>
<dbReference type="InterPro" id="IPR005821">
    <property type="entry name" value="Ion_trans_dom"/>
</dbReference>
<evidence type="ECO:0000256" key="7">
    <source>
        <dbReference type="ARBA" id="ARBA00022989"/>
    </source>
</evidence>
<keyword evidence="10" id="KW-0407">Ion channel</keyword>
<reference evidence="16" key="1">
    <citation type="submission" date="2022-08" db="EMBL/GenBank/DDBJ databases">
        <title>Genome sequencing of akame (Lates japonicus).</title>
        <authorList>
            <person name="Hashiguchi Y."/>
            <person name="Takahashi H."/>
        </authorList>
    </citation>
    <scope>NUCLEOTIDE SEQUENCE</scope>
    <source>
        <strain evidence="16">Kochi</strain>
    </source>
</reference>
<dbReference type="Pfam" id="PF00520">
    <property type="entry name" value="Ion_trans"/>
    <property type="match status" value="1"/>
</dbReference>
<evidence type="ECO:0000313" key="15">
    <source>
        <dbReference type="EMBL" id="GLD56418.1"/>
    </source>
</evidence>
<gene>
    <name evidence="13" type="ORF">AKAME5_002860200</name>
    <name evidence="14" type="ORF">AKAME5_002860300</name>
    <name evidence="15" type="ORF">AKAME5_002865000</name>
    <name evidence="16" type="ORF">AKAME5_002865100</name>
</gene>
<evidence type="ECO:0000256" key="6">
    <source>
        <dbReference type="ARBA" id="ARBA00022958"/>
    </source>
</evidence>
<dbReference type="GO" id="GO:0001508">
    <property type="term" value="P:action potential"/>
    <property type="evidence" value="ECO:0007669"/>
    <property type="project" value="TreeGrafter"/>
</dbReference>
<comment type="subcellular location">
    <subcellularLocation>
        <location evidence="1">Membrane</location>
        <topology evidence="1">Multi-pass membrane protein</topology>
    </subcellularLocation>
</comment>
<keyword evidence="6" id="KW-0630">Potassium</keyword>
<dbReference type="GO" id="GO:0045211">
    <property type="term" value="C:postsynaptic membrane"/>
    <property type="evidence" value="ECO:0007669"/>
    <property type="project" value="TreeGrafter"/>
</dbReference>
<dbReference type="Proteomes" id="UP001279410">
    <property type="component" value="Unassembled WGS sequence"/>
</dbReference>
<keyword evidence="7 11" id="KW-1133">Transmembrane helix</keyword>
<organism evidence="16 17">
    <name type="scientific">Lates japonicus</name>
    <name type="common">Japanese lates</name>
    <dbReference type="NCBI Taxonomy" id="270547"/>
    <lineage>
        <taxon>Eukaryota</taxon>
        <taxon>Metazoa</taxon>
        <taxon>Chordata</taxon>
        <taxon>Craniata</taxon>
        <taxon>Vertebrata</taxon>
        <taxon>Euteleostomi</taxon>
        <taxon>Actinopterygii</taxon>
        <taxon>Neopterygii</taxon>
        <taxon>Teleostei</taxon>
        <taxon>Neoteleostei</taxon>
        <taxon>Acanthomorphata</taxon>
        <taxon>Carangaria</taxon>
        <taxon>Carangaria incertae sedis</taxon>
        <taxon>Centropomidae</taxon>
        <taxon>Lates</taxon>
    </lineage>
</organism>
<keyword evidence="5" id="KW-0631">Potassium channel</keyword>
<sequence length="93" mass="10341">MVPKTIAGKIFGSICSLSGVLVIALPVPVIVSNFSRIYHQNQRADKRRAQKVQVNTVLFLFNWAPEGWTSRLPAQRGALTFLSPRGRDSTGFR</sequence>
<evidence type="ECO:0000256" key="4">
    <source>
        <dbReference type="ARBA" id="ARBA00022692"/>
    </source>
</evidence>
<evidence type="ECO:0000313" key="17">
    <source>
        <dbReference type="Proteomes" id="UP001279410"/>
    </source>
</evidence>
<dbReference type="EMBL" id="BRZM01004330">
    <property type="protein sequence ID" value="GLD56434.1"/>
    <property type="molecule type" value="Genomic_DNA"/>
</dbReference>
<dbReference type="InterPro" id="IPR028325">
    <property type="entry name" value="VG_K_chnl"/>
</dbReference>
<evidence type="ECO:0000313" key="13">
    <source>
        <dbReference type="EMBL" id="GLD55802.1"/>
    </source>
</evidence>
<dbReference type="SUPFAM" id="SSF81324">
    <property type="entry name" value="Voltage-gated potassium channels"/>
    <property type="match status" value="1"/>
</dbReference>
<evidence type="ECO:0000256" key="9">
    <source>
        <dbReference type="ARBA" id="ARBA00023136"/>
    </source>
</evidence>
<keyword evidence="9 11" id="KW-0472">Membrane</keyword>
<dbReference type="EMBL" id="BRZM01004238">
    <property type="protein sequence ID" value="GLD55802.1"/>
    <property type="molecule type" value="Genomic_DNA"/>
</dbReference>
<dbReference type="AlphaFoldDB" id="A0AAD3MN67"/>
<evidence type="ECO:0000256" key="11">
    <source>
        <dbReference type="SAM" id="Phobius"/>
    </source>
</evidence>
<keyword evidence="2" id="KW-0813">Transport</keyword>
<feature type="transmembrane region" description="Helical" evidence="11">
    <location>
        <begin position="6"/>
        <end position="31"/>
    </location>
</feature>
<dbReference type="GO" id="GO:0097623">
    <property type="term" value="P:potassium ion export across plasma membrane"/>
    <property type="evidence" value="ECO:0007669"/>
    <property type="project" value="TreeGrafter"/>
</dbReference>
<dbReference type="GO" id="GO:0043025">
    <property type="term" value="C:neuronal cell body"/>
    <property type="evidence" value="ECO:0007669"/>
    <property type="project" value="TreeGrafter"/>
</dbReference>
<proteinExistence type="predicted"/>
<keyword evidence="17" id="KW-1185">Reference proteome</keyword>
<dbReference type="EMBL" id="BRZM01004239">
    <property type="protein sequence ID" value="GLD55812.1"/>
    <property type="molecule type" value="Genomic_DNA"/>
</dbReference>
<dbReference type="PANTHER" id="PTHR11537:SF182">
    <property type="entry name" value="POTASSIUM VOLTAGE-GATED CHANNEL SUBFAMILY D MEMBER 3"/>
    <property type="match status" value="1"/>
</dbReference>
<evidence type="ECO:0000256" key="10">
    <source>
        <dbReference type="ARBA" id="ARBA00023303"/>
    </source>
</evidence>
<comment type="caution">
    <text evidence="16">The sequence shown here is derived from an EMBL/GenBank/DDBJ whole genome shotgun (WGS) entry which is preliminary data.</text>
</comment>
<dbReference type="GO" id="GO:0005250">
    <property type="term" value="F:A-type (transient outward) potassium channel activity"/>
    <property type="evidence" value="ECO:0007669"/>
    <property type="project" value="TreeGrafter"/>
</dbReference>
<name>A0AAD3MN67_LATJO</name>